<evidence type="ECO:0000256" key="1">
    <source>
        <dbReference type="SAM" id="MobiDB-lite"/>
    </source>
</evidence>
<dbReference type="AlphaFoldDB" id="A0A1J4JT83"/>
<feature type="region of interest" description="Disordered" evidence="1">
    <location>
        <begin position="364"/>
        <end position="385"/>
    </location>
</feature>
<dbReference type="InterPro" id="IPR011989">
    <property type="entry name" value="ARM-like"/>
</dbReference>
<dbReference type="VEuPathDB" id="TrichDB:TRFO_07146"/>
<dbReference type="PANTHER" id="PTHR12354:SF1">
    <property type="entry name" value="INTERFERON-RELATED DEVELOPMENTAL REGULATOR 1"/>
    <property type="match status" value="1"/>
</dbReference>
<evidence type="ECO:0000313" key="2">
    <source>
        <dbReference type="EMBL" id="OHT02327.1"/>
    </source>
</evidence>
<dbReference type="RefSeq" id="XP_068355463.1">
    <property type="nucleotide sequence ID" value="XM_068493521.1"/>
</dbReference>
<dbReference type="PANTHER" id="PTHR12354">
    <property type="entry name" value="INTERFERON-RELATED DEVELOPMENTAL REGULATOR"/>
    <property type="match status" value="1"/>
</dbReference>
<organism evidence="2 3">
    <name type="scientific">Tritrichomonas foetus</name>
    <dbReference type="NCBI Taxonomy" id="1144522"/>
    <lineage>
        <taxon>Eukaryota</taxon>
        <taxon>Metamonada</taxon>
        <taxon>Parabasalia</taxon>
        <taxon>Tritrichomonadida</taxon>
        <taxon>Tritrichomonadidae</taxon>
        <taxon>Tritrichomonas</taxon>
    </lineage>
</organism>
<dbReference type="Proteomes" id="UP000179807">
    <property type="component" value="Unassembled WGS sequence"/>
</dbReference>
<name>A0A1J4JT83_9EUKA</name>
<dbReference type="GeneID" id="94828225"/>
<evidence type="ECO:0000313" key="3">
    <source>
        <dbReference type="Proteomes" id="UP000179807"/>
    </source>
</evidence>
<feature type="compositionally biased region" description="Basic residues" evidence="1">
    <location>
        <begin position="364"/>
        <end position="379"/>
    </location>
</feature>
<sequence>MMMNRREYKRKTNVVALEDEANISVDLKNWKKQWPSLIEKVESPRVELRIAALKAINTILTSKFIGDDLTQFIEDTFNSLHSPIFEYTSIDEHKEAMKVICNLSLNLGEDFVQYSNLYIDSVLSKIEEIKEEEISRIFTIAVLCLFSISSKQTLINTLNKVIIQIMKNKKFTKTMIAECIKDVRIIIISINSEGMTNELISSIIAMIDQCLTSQNPLILTETIEFIPVLFDIISSQTVEDNDEFSKSFVMKYSSKLSSNMGQSCKKKSDIKQIAEKAATVSDYLHGETFEKEIILSNQRKEFTGATNLTIIKVIKTITECNFQHQMIENPIIHAHLGYSLLAQKDALKLKKKVKQDIDDNYNKRKKERKMKLTSSRKKKDQIQNFESDDHFSFHISTQQIPVSE</sequence>
<keyword evidence="3" id="KW-1185">Reference proteome</keyword>
<protein>
    <submittedName>
        <fullName evidence="2">Uncharacterized protein</fullName>
    </submittedName>
</protein>
<reference evidence="2" key="1">
    <citation type="submission" date="2016-10" db="EMBL/GenBank/DDBJ databases">
        <authorList>
            <person name="Benchimol M."/>
            <person name="Almeida L.G."/>
            <person name="Vasconcelos A.T."/>
            <person name="Perreira-Neves A."/>
            <person name="Rosa I.A."/>
            <person name="Tasca T."/>
            <person name="Bogo M.R."/>
            <person name="de Souza W."/>
        </authorList>
    </citation>
    <scope>NUCLEOTIDE SEQUENCE [LARGE SCALE GENOMIC DNA]</scope>
    <source>
        <strain evidence="2">K</strain>
    </source>
</reference>
<dbReference type="InterPro" id="IPR039777">
    <property type="entry name" value="IFRD"/>
</dbReference>
<comment type="caution">
    <text evidence="2">The sequence shown here is derived from an EMBL/GenBank/DDBJ whole genome shotgun (WGS) entry which is preliminary data.</text>
</comment>
<gene>
    <name evidence="2" type="ORF">TRFO_07146</name>
</gene>
<dbReference type="EMBL" id="MLAK01000871">
    <property type="protein sequence ID" value="OHT02327.1"/>
    <property type="molecule type" value="Genomic_DNA"/>
</dbReference>
<proteinExistence type="predicted"/>
<dbReference type="InterPro" id="IPR016024">
    <property type="entry name" value="ARM-type_fold"/>
</dbReference>
<accession>A0A1J4JT83</accession>
<dbReference type="SUPFAM" id="SSF48371">
    <property type="entry name" value="ARM repeat"/>
    <property type="match status" value="1"/>
</dbReference>
<dbReference type="Gene3D" id="1.25.10.10">
    <property type="entry name" value="Leucine-rich Repeat Variant"/>
    <property type="match status" value="1"/>
</dbReference>